<sequence>MSESVKNVLISSGISARIISIKKESTCFKYNHFFKVNVHQNTIINQISSEMAIRILQKMKSGISPRDSRLITLNIGVSEAISLSKANKISSDRQKVRGIISTTVAAPLKLVPYIGTPLSAVAGMGIYKVMVKEIPNAHDGDIIICVEGIVNGGIGQQHAITCDYIQRSVYDPL</sequence>
<protein>
    <submittedName>
        <fullName evidence="1">Uncharacterized protein</fullName>
    </submittedName>
</protein>
<proteinExistence type="predicted"/>
<dbReference type="AlphaFoldDB" id="A0A2P8ELE2"/>
<keyword evidence="2" id="KW-1185">Reference proteome</keyword>
<evidence type="ECO:0000313" key="1">
    <source>
        <dbReference type="EMBL" id="PSL10251.1"/>
    </source>
</evidence>
<dbReference type="OrthoDB" id="7097928at2"/>
<organism evidence="1 2">
    <name type="scientific">Marinobacterium halophilum</name>
    <dbReference type="NCBI Taxonomy" id="267374"/>
    <lineage>
        <taxon>Bacteria</taxon>
        <taxon>Pseudomonadati</taxon>
        <taxon>Pseudomonadota</taxon>
        <taxon>Gammaproteobacteria</taxon>
        <taxon>Oceanospirillales</taxon>
        <taxon>Oceanospirillaceae</taxon>
        <taxon>Marinobacterium</taxon>
    </lineage>
</organism>
<evidence type="ECO:0000313" key="2">
    <source>
        <dbReference type="Proteomes" id="UP000242133"/>
    </source>
</evidence>
<name>A0A2P8ELE2_9GAMM</name>
<comment type="caution">
    <text evidence="1">The sequence shown here is derived from an EMBL/GenBank/DDBJ whole genome shotgun (WGS) entry which is preliminary data.</text>
</comment>
<dbReference type="EMBL" id="PYGI01000027">
    <property type="protein sequence ID" value="PSL10251.1"/>
    <property type="molecule type" value="Genomic_DNA"/>
</dbReference>
<reference evidence="1 2" key="1">
    <citation type="submission" date="2018-03" db="EMBL/GenBank/DDBJ databases">
        <title>Genomic Encyclopedia of Archaeal and Bacterial Type Strains, Phase II (KMG-II): from individual species to whole genera.</title>
        <authorList>
            <person name="Goeker M."/>
        </authorList>
    </citation>
    <scope>NUCLEOTIDE SEQUENCE [LARGE SCALE GENOMIC DNA]</scope>
    <source>
        <strain evidence="1 2">DSM 17586</strain>
    </source>
</reference>
<dbReference type="Proteomes" id="UP000242133">
    <property type="component" value="Unassembled WGS sequence"/>
</dbReference>
<dbReference type="RefSeq" id="WP_146140024.1">
    <property type="nucleotide sequence ID" value="NZ_PYGI01000027.1"/>
</dbReference>
<accession>A0A2P8ELE2</accession>
<gene>
    <name evidence="1" type="ORF">CLV44_12713</name>
</gene>